<keyword evidence="6" id="KW-0805">Transcription regulation</keyword>
<keyword evidence="8" id="KW-0804">Transcription</keyword>
<feature type="compositionally biased region" description="Basic residues" evidence="10">
    <location>
        <begin position="40"/>
        <end position="50"/>
    </location>
</feature>
<dbReference type="PRINTS" id="PR00929">
    <property type="entry name" value="ATHOOK"/>
</dbReference>
<feature type="compositionally biased region" description="Polar residues" evidence="10">
    <location>
        <begin position="86"/>
        <end position="107"/>
    </location>
</feature>
<dbReference type="RefSeq" id="XP_032050135.1">
    <property type="nucleotide sequence ID" value="XM_032194244.1"/>
</dbReference>
<dbReference type="SMART" id="SM00384">
    <property type="entry name" value="AT_hook"/>
    <property type="match status" value="3"/>
</dbReference>
<organism evidence="11 12">
    <name type="scientific">Aythya fuligula</name>
    <name type="common">Tufted duck</name>
    <name type="synonym">Anas fuligula</name>
    <dbReference type="NCBI Taxonomy" id="219594"/>
    <lineage>
        <taxon>Eukaryota</taxon>
        <taxon>Metazoa</taxon>
        <taxon>Chordata</taxon>
        <taxon>Craniata</taxon>
        <taxon>Vertebrata</taxon>
        <taxon>Euteleostomi</taxon>
        <taxon>Archelosauria</taxon>
        <taxon>Archosauria</taxon>
        <taxon>Dinosauria</taxon>
        <taxon>Saurischia</taxon>
        <taxon>Theropoda</taxon>
        <taxon>Coelurosauria</taxon>
        <taxon>Aves</taxon>
        <taxon>Neognathae</taxon>
        <taxon>Galloanserae</taxon>
        <taxon>Anseriformes</taxon>
        <taxon>Anatidae</taxon>
        <taxon>Aythyinae</taxon>
        <taxon>Aythya</taxon>
    </lineage>
</organism>
<dbReference type="Proteomes" id="UP000504639">
    <property type="component" value="Chromosome 10"/>
</dbReference>
<comment type="similarity">
    <text evidence="2">Belongs to the HMGA family.</text>
</comment>
<evidence type="ECO:0000256" key="1">
    <source>
        <dbReference type="ARBA" id="ARBA00004123"/>
    </source>
</evidence>
<feature type="region of interest" description="Disordered" evidence="10">
    <location>
        <begin position="1"/>
        <end position="133"/>
    </location>
</feature>
<dbReference type="PRINTS" id="PR00930">
    <property type="entry name" value="HIGHMOBLTYIY"/>
</dbReference>
<accession>A0A6J3DJ63</accession>
<evidence type="ECO:0000256" key="2">
    <source>
        <dbReference type="ARBA" id="ARBA00010812"/>
    </source>
</evidence>
<evidence type="ECO:0000256" key="5">
    <source>
        <dbReference type="ARBA" id="ARBA00022990"/>
    </source>
</evidence>
<evidence type="ECO:0000256" key="4">
    <source>
        <dbReference type="ARBA" id="ARBA00022737"/>
    </source>
</evidence>
<name>A0A6J3DJ63_AYTFU</name>
<dbReference type="PROSITE" id="PS00354">
    <property type="entry name" value="HMGI_Y"/>
    <property type="match status" value="1"/>
</dbReference>
<sequence length="133" mass="14224">MSNERPVNPSSSPLTEGLKRKRGRPKKQPREEAGGQLLVKKPRGRPKGSKKVSTVIGQMVEPPAGKRPRGRPRKWPQLAIREGTSEEGSPQGSSDLNLNSAPATQGITGKDGSRPSKTTGLRKSLSNIPATAQ</sequence>
<keyword evidence="3" id="KW-0597">Phosphoprotein</keyword>
<gene>
    <name evidence="12" type="primary">LOC116493102</name>
</gene>
<dbReference type="GO" id="GO:0010557">
    <property type="term" value="P:positive regulation of macromolecule biosynthetic process"/>
    <property type="evidence" value="ECO:0007669"/>
    <property type="project" value="UniProtKB-ARBA"/>
</dbReference>
<keyword evidence="4" id="KW-0677">Repeat</keyword>
<evidence type="ECO:0000256" key="9">
    <source>
        <dbReference type="ARBA" id="ARBA00023242"/>
    </source>
</evidence>
<dbReference type="GO" id="GO:0006355">
    <property type="term" value="P:regulation of DNA-templated transcription"/>
    <property type="evidence" value="ECO:0007669"/>
    <property type="project" value="InterPro"/>
</dbReference>
<dbReference type="GO" id="GO:0000785">
    <property type="term" value="C:chromatin"/>
    <property type="evidence" value="ECO:0007669"/>
    <property type="project" value="InterPro"/>
</dbReference>
<proteinExistence type="inferred from homology"/>
<dbReference type="GO" id="GO:0003677">
    <property type="term" value="F:DNA binding"/>
    <property type="evidence" value="ECO:0007669"/>
    <property type="project" value="UniProtKB-KW"/>
</dbReference>
<dbReference type="InterPro" id="IPR017956">
    <property type="entry name" value="AT_hook_DNA-bd_motif"/>
</dbReference>
<dbReference type="PANTHER" id="PTHR23341">
    <property type="entry name" value="HIGH MOBILITY GROUP PROTEINS HMG-A AND C"/>
    <property type="match status" value="1"/>
</dbReference>
<dbReference type="Pfam" id="PF02178">
    <property type="entry name" value="AT_hook"/>
    <property type="match status" value="3"/>
</dbReference>
<dbReference type="AlphaFoldDB" id="A0A6J3DJ63"/>
<evidence type="ECO:0000256" key="6">
    <source>
        <dbReference type="ARBA" id="ARBA00023015"/>
    </source>
</evidence>
<evidence type="ECO:0000313" key="12">
    <source>
        <dbReference type="RefSeq" id="XP_032050135.1"/>
    </source>
</evidence>
<evidence type="ECO:0000256" key="7">
    <source>
        <dbReference type="ARBA" id="ARBA00023125"/>
    </source>
</evidence>
<dbReference type="InParanoid" id="A0A6J3DJ63"/>
<keyword evidence="11" id="KW-1185">Reference proteome</keyword>
<dbReference type="GO" id="GO:0005634">
    <property type="term" value="C:nucleus"/>
    <property type="evidence" value="ECO:0007669"/>
    <property type="project" value="UniProtKB-SubCell"/>
</dbReference>
<keyword evidence="9" id="KW-0539">Nucleus</keyword>
<evidence type="ECO:0000313" key="11">
    <source>
        <dbReference type="Proteomes" id="UP000504639"/>
    </source>
</evidence>
<dbReference type="InterPro" id="IPR000116">
    <property type="entry name" value="HMGA"/>
</dbReference>
<keyword evidence="7" id="KW-0238">DNA-binding</keyword>
<dbReference type="GO" id="GO:0003712">
    <property type="term" value="F:transcription coregulator activity"/>
    <property type="evidence" value="ECO:0007669"/>
    <property type="project" value="TreeGrafter"/>
</dbReference>
<dbReference type="GeneID" id="116493102"/>
<feature type="compositionally biased region" description="Polar residues" evidence="10">
    <location>
        <begin position="115"/>
        <end position="133"/>
    </location>
</feature>
<dbReference type="KEGG" id="aful:116493102"/>
<comment type="subcellular location">
    <subcellularLocation>
        <location evidence="1">Nucleus</location>
    </subcellularLocation>
</comment>
<dbReference type="PANTHER" id="PTHR23341:SF2">
    <property type="entry name" value="HIGH MOBILITY GROUP PROTEIN HMG-12"/>
    <property type="match status" value="1"/>
</dbReference>
<evidence type="ECO:0000256" key="3">
    <source>
        <dbReference type="ARBA" id="ARBA00022553"/>
    </source>
</evidence>
<protein>
    <submittedName>
        <fullName evidence="12">High mobility group protein HMGI-C-like</fullName>
    </submittedName>
</protein>
<dbReference type="InterPro" id="IPR000637">
    <property type="entry name" value="HMGI/Y_DNA-bd_CS"/>
</dbReference>
<feature type="compositionally biased region" description="Polar residues" evidence="10">
    <location>
        <begin position="1"/>
        <end position="14"/>
    </location>
</feature>
<evidence type="ECO:0000256" key="8">
    <source>
        <dbReference type="ARBA" id="ARBA00023163"/>
    </source>
</evidence>
<reference evidence="12" key="1">
    <citation type="submission" date="2025-08" db="UniProtKB">
        <authorList>
            <consortium name="RefSeq"/>
        </authorList>
    </citation>
    <scope>IDENTIFICATION</scope>
    <source>
        <tissue evidence="12">Lung</tissue>
    </source>
</reference>
<keyword evidence="5" id="KW-0007">Acetylation</keyword>
<evidence type="ECO:0000256" key="10">
    <source>
        <dbReference type="SAM" id="MobiDB-lite"/>
    </source>
</evidence>